<evidence type="ECO:0000313" key="2">
    <source>
        <dbReference type="Proteomes" id="UP000186277"/>
    </source>
</evidence>
<accession>A0A1Q5U651</accession>
<organism evidence="1 2">
    <name type="scientific">Xenorhabdus thuongxuanensis</name>
    <dbReference type="NCBI Taxonomy" id="1873484"/>
    <lineage>
        <taxon>Bacteria</taxon>
        <taxon>Pseudomonadati</taxon>
        <taxon>Pseudomonadota</taxon>
        <taxon>Gammaproteobacteria</taxon>
        <taxon>Enterobacterales</taxon>
        <taxon>Morganellaceae</taxon>
        <taxon>Xenorhabdus</taxon>
    </lineage>
</organism>
<reference evidence="1 2" key="1">
    <citation type="submission" date="2016-09" db="EMBL/GenBank/DDBJ databases">
        <title>Xenorhabdus thuongxuanensis sp. nov. and Xenorhabdus eapokensis sp. nov., isolated from Steinernema species.</title>
        <authorList>
            <person name="Kaempfer P."/>
            <person name="Tobias N.J."/>
            <person name="Phan Ke L."/>
            <person name="Bode H.B."/>
            <person name="Glaeser S.P."/>
        </authorList>
    </citation>
    <scope>NUCLEOTIDE SEQUENCE [LARGE SCALE GENOMIC DNA]</scope>
    <source>
        <strain evidence="1 2">30TX1</strain>
    </source>
</reference>
<proteinExistence type="predicted"/>
<gene>
    <name evidence="1" type="ORF">Xentx_01002</name>
</gene>
<name>A0A1Q5U651_9GAMM</name>
<sequence>MQSTIKYLSIHLINGVEKILKNEFYSDCIRLTVHVKNDRNDIPAIYTLGKIGGNKLSQHVCMSVVDGVILFSTVLELYKNDKIKKYFLPTDWKGLFHWLNSENQPLLYSNDNISHAFSNILSIPLIKM</sequence>
<keyword evidence="2" id="KW-1185">Reference proteome</keyword>
<protein>
    <submittedName>
        <fullName evidence="1">Uncharacterized protein</fullName>
    </submittedName>
</protein>
<dbReference type="AlphaFoldDB" id="A0A1Q5U651"/>
<evidence type="ECO:0000313" key="1">
    <source>
        <dbReference type="EMBL" id="OKP07951.1"/>
    </source>
</evidence>
<dbReference type="Proteomes" id="UP000186277">
    <property type="component" value="Unassembled WGS sequence"/>
</dbReference>
<comment type="caution">
    <text evidence="1">The sequence shown here is derived from an EMBL/GenBank/DDBJ whole genome shotgun (WGS) entry which is preliminary data.</text>
</comment>
<dbReference type="EMBL" id="MKGR01000005">
    <property type="protein sequence ID" value="OKP07951.1"/>
    <property type="molecule type" value="Genomic_DNA"/>
</dbReference>